<evidence type="ECO:0000313" key="2">
    <source>
        <dbReference type="Proteomes" id="UP001151133"/>
    </source>
</evidence>
<keyword evidence="2" id="KW-1185">Reference proteome</keyword>
<comment type="caution">
    <text evidence="1">The sequence shown here is derived from an EMBL/GenBank/DDBJ whole genome shotgun (WGS) entry which is preliminary data.</text>
</comment>
<dbReference type="RefSeq" id="WP_264287474.1">
    <property type="nucleotide sequence ID" value="NZ_JAOZEV010000010.1"/>
</dbReference>
<proteinExistence type="predicted"/>
<gene>
    <name evidence="1" type="ORF">OIU80_13190</name>
</gene>
<organism evidence="1 2">
    <name type="scientific">Flavobacterium frigoritolerans</name>
    <dbReference type="NCBI Taxonomy" id="2987686"/>
    <lineage>
        <taxon>Bacteria</taxon>
        <taxon>Pseudomonadati</taxon>
        <taxon>Bacteroidota</taxon>
        <taxon>Flavobacteriia</taxon>
        <taxon>Flavobacteriales</taxon>
        <taxon>Flavobacteriaceae</taxon>
        <taxon>Flavobacterium</taxon>
    </lineage>
</organism>
<accession>A0A9X2ZR63</accession>
<dbReference type="EMBL" id="JAOZEV010000010">
    <property type="protein sequence ID" value="MCV9933242.1"/>
    <property type="molecule type" value="Genomic_DNA"/>
</dbReference>
<sequence>MSDFLKLFGENISKEMPGFIALSVIDVKSGNLYYSKKENKNFNIESASKFALEMIRAQLNANDFLKQNQNIDDITITLTNQYQFLKISKNNSYFIYLIADSSKANLAFTKAILNKQISEISSMFHSE</sequence>
<evidence type="ECO:0008006" key="3">
    <source>
        <dbReference type="Google" id="ProtNLM"/>
    </source>
</evidence>
<evidence type="ECO:0000313" key="1">
    <source>
        <dbReference type="EMBL" id="MCV9933242.1"/>
    </source>
</evidence>
<dbReference type="AlphaFoldDB" id="A0A9X2ZR63"/>
<dbReference type="Proteomes" id="UP001151133">
    <property type="component" value="Unassembled WGS sequence"/>
</dbReference>
<reference evidence="1" key="1">
    <citation type="submission" date="2022-10" db="EMBL/GenBank/DDBJ databases">
        <title>Two novel species of Flavobacterium.</title>
        <authorList>
            <person name="Liu Q."/>
            <person name="Xin Y.-H."/>
        </authorList>
    </citation>
    <scope>NUCLEOTIDE SEQUENCE</scope>
    <source>
        <strain evidence="1">LS1R47</strain>
    </source>
</reference>
<protein>
    <recommendedName>
        <fullName evidence="3">Roadblock/LC7 domain-containing protein</fullName>
    </recommendedName>
</protein>
<name>A0A9X2ZR63_9FLAO</name>